<protein>
    <submittedName>
        <fullName evidence="2">Uncharacterized protein</fullName>
    </submittedName>
</protein>
<dbReference type="Proteomes" id="UP000017836">
    <property type="component" value="Unassembled WGS sequence"/>
</dbReference>
<dbReference type="AlphaFoldDB" id="W1PB28"/>
<feature type="compositionally biased region" description="Polar residues" evidence="1">
    <location>
        <begin position="35"/>
        <end position="44"/>
    </location>
</feature>
<evidence type="ECO:0000313" key="3">
    <source>
        <dbReference type="Proteomes" id="UP000017836"/>
    </source>
</evidence>
<reference evidence="3" key="1">
    <citation type="journal article" date="2013" name="Science">
        <title>The Amborella genome and the evolution of flowering plants.</title>
        <authorList>
            <consortium name="Amborella Genome Project"/>
        </authorList>
    </citation>
    <scope>NUCLEOTIDE SEQUENCE [LARGE SCALE GENOMIC DNA]</scope>
</reference>
<proteinExistence type="predicted"/>
<evidence type="ECO:0000256" key="1">
    <source>
        <dbReference type="SAM" id="MobiDB-lite"/>
    </source>
</evidence>
<dbReference type="HOGENOM" id="CLU_1637689_0_0_1"/>
<dbReference type="Gramene" id="ERN05148">
    <property type="protein sequence ID" value="ERN05148"/>
    <property type="gene ID" value="AMTR_s00053p00193230"/>
</dbReference>
<feature type="region of interest" description="Disordered" evidence="1">
    <location>
        <begin position="29"/>
        <end position="63"/>
    </location>
</feature>
<accession>W1PB28</accession>
<evidence type="ECO:0000313" key="2">
    <source>
        <dbReference type="EMBL" id="ERN05148.1"/>
    </source>
</evidence>
<name>W1PB28_AMBTC</name>
<organism evidence="2 3">
    <name type="scientific">Amborella trichopoda</name>
    <dbReference type="NCBI Taxonomy" id="13333"/>
    <lineage>
        <taxon>Eukaryota</taxon>
        <taxon>Viridiplantae</taxon>
        <taxon>Streptophyta</taxon>
        <taxon>Embryophyta</taxon>
        <taxon>Tracheophyta</taxon>
        <taxon>Spermatophyta</taxon>
        <taxon>Magnoliopsida</taxon>
        <taxon>Amborellales</taxon>
        <taxon>Amborellaceae</taxon>
        <taxon>Amborella</taxon>
    </lineage>
</organism>
<dbReference type="EMBL" id="KI394012">
    <property type="protein sequence ID" value="ERN05148.1"/>
    <property type="molecule type" value="Genomic_DNA"/>
</dbReference>
<sequence>MGSWGPQRDLFVAHFQWIFRNSDSPRMSVHRRIPSQESVASGTINDPHLTDDVSSQGLPVPSDNFASPFRTDPNFDFPEGNGSYVLKSLYHALGHTSHEEVFLFPIITKTVLRDLKEMGSRCRIASRGGDLAFLQDSRDFDVEGVAFKGEEAFDRPTASVLL</sequence>
<keyword evidence="3" id="KW-1185">Reference proteome</keyword>
<gene>
    <name evidence="2" type="ORF">AMTR_s00053p00193230</name>
</gene>